<dbReference type="Pfam" id="PF12794">
    <property type="entry name" value="MscS_TM"/>
    <property type="match status" value="1"/>
</dbReference>
<dbReference type="OrthoDB" id="9809206at2"/>
<protein>
    <submittedName>
        <fullName evidence="14">Mechanosensitive channel MscK</fullName>
    </submittedName>
</protein>
<feature type="domain" description="Mechanosensitive ion channel inner membrane" evidence="11">
    <location>
        <begin position="508"/>
        <end position="832"/>
    </location>
</feature>
<gene>
    <name evidence="14" type="primary">mscK</name>
    <name evidence="14" type="ORF">KOR42_53240</name>
</gene>
<dbReference type="GO" id="GO:0005886">
    <property type="term" value="C:plasma membrane"/>
    <property type="evidence" value="ECO:0007669"/>
    <property type="project" value="UniProtKB-SubCell"/>
</dbReference>
<keyword evidence="4 9" id="KW-0812">Transmembrane</keyword>
<proteinExistence type="inferred from homology"/>
<feature type="transmembrane region" description="Helical" evidence="9">
    <location>
        <begin position="907"/>
        <end position="928"/>
    </location>
</feature>
<dbReference type="Gene3D" id="1.10.287.1260">
    <property type="match status" value="1"/>
</dbReference>
<feature type="transmembrane region" description="Helical" evidence="9">
    <location>
        <begin position="545"/>
        <end position="573"/>
    </location>
</feature>
<dbReference type="SUPFAM" id="SSF82689">
    <property type="entry name" value="Mechanosensitive channel protein MscS (YggB), C-terminal domain"/>
    <property type="match status" value="1"/>
</dbReference>
<keyword evidence="7" id="KW-0175">Coiled coil</keyword>
<comment type="similarity">
    <text evidence="2">Belongs to the MscS (TC 1.A.23) family.</text>
</comment>
<feature type="transmembrane region" description="Helical" evidence="9">
    <location>
        <begin position="934"/>
        <end position="961"/>
    </location>
</feature>
<dbReference type="Gene3D" id="3.30.70.100">
    <property type="match status" value="1"/>
</dbReference>
<feature type="domain" description="Mechanosensitive ion channel MscS porin" evidence="12">
    <location>
        <begin position="58"/>
        <end position="279"/>
    </location>
</feature>
<evidence type="ECO:0000313" key="15">
    <source>
        <dbReference type="Proteomes" id="UP000317243"/>
    </source>
</evidence>
<feature type="transmembrane region" description="Helical" evidence="9">
    <location>
        <begin position="796"/>
        <end position="817"/>
    </location>
</feature>
<feature type="coiled-coil region" evidence="7">
    <location>
        <begin position="232"/>
        <end position="334"/>
    </location>
</feature>
<dbReference type="Pfam" id="PF21082">
    <property type="entry name" value="MS_channel_3rd"/>
    <property type="match status" value="1"/>
</dbReference>
<evidence type="ECO:0000259" key="12">
    <source>
        <dbReference type="Pfam" id="PF12795"/>
    </source>
</evidence>
<dbReference type="RefSeq" id="WP_146512555.1">
    <property type="nucleotide sequence ID" value="NZ_SIHI01000082.1"/>
</dbReference>
<evidence type="ECO:0000313" key="14">
    <source>
        <dbReference type="EMBL" id="TWT35000.1"/>
    </source>
</evidence>
<dbReference type="Gene3D" id="2.30.30.60">
    <property type="match status" value="1"/>
</dbReference>
<evidence type="ECO:0000256" key="2">
    <source>
        <dbReference type="ARBA" id="ARBA00008017"/>
    </source>
</evidence>
<evidence type="ECO:0000259" key="10">
    <source>
        <dbReference type="Pfam" id="PF00924"/>
    </source>
</evidence>
<dbReference type="InterPro" id="IPR006685">
    <property type="entry name" value="MscS_channel_2nd"/>
</dbReference>
<evidence type="ECO:0000256" key="9">
    <source>
        <dbReference type="SAM" id="Phobius"/>
    </source>
</evidence>
<feature type="transmembrane region" description="Helical" evidence="9">
    <location>
        <begin position="865"/>
        <end position="886"/>
    </location>
</feature>
<feature type="transmembrane region" description="Helical" evidence="9">
    <location>
        <begin position="631"/>
        <end position="652"/>
    </location>
</feature>
<dbReference type="GO" id="GO:0008381">
    <property type="term" value="F:mechanosensitive monoatomic ion channel activity"/>
    <property type="evidence" value="ECO:0007669"/>
    <property type="project" value="UniProtKB-ARBA"/>
</dbReference>
<dbReference type="EMBL" id="SIHI01000082">
    <property type="protein sequence ID" value="TWT35000.1"/>
    <property type="molecule type" value="Genomic_DNA"/>
</dbReference>
<dbReference type="InterPro" id="IPR052702">
    <property type="entry name" value="MscS-like_channel"/>
</dbReference>
<feature type="domain" description="Mechanosensitive ion channel MscS C-terminal" evidence="13">
    <location>
        <begin position="1024"/>
        <end position="1105"/>
    </location>
</feature>
<dbReference type="PANTHER" id="PTHR30347">
    <property type="entry name" value="POTASSIUM CHANNEL RELATED"/>
    <property type="match status" value="1"/>
</dbReference>
<evidence type="ECO:0000256" key="8">
    <source>
        <dbReference type="SAM" id="MobiDB-lite"/>
    </source>
</evidence>
<reference evidence="14 15" key="1">
    <citation type="submission" date="2019-02" db="EMBL/GenBank/DDBJ databases">
        <title>Deep-cultivation of Planctomycetes and their phenomic and genomic characterization uncovers novel biology.</title>
        <authorList>
            <person name="Wiegand S."/>
            <person name="Jogler M."/>
            <person name="Boedeker C."/>
            <person name="Pinto D."/>
            <person name="Vollmers J."/>
            <person name="Rivas-Marin E."/>
            <person name="Kohn T."/>
            <person name="Peeters S.H."/>
            <person name="Heuer A."/>
            <person name="Rast P."/>
            <person name="Oberbeckmann S."/>
            <person name="Bunk B."/>
            <person name="Jeske O."/>
            <person name="Meyerdierks A."/>
            <person name="Storesund J.E."/>
            <person name="Kallscheuer N."/>
            <person name="Luecker S."/>
            <person name="Lage O.M."/>
            <person name="Pohl T."/>
            <person name="Merkel B.J."/>
            <person name="Hornburger P."/>
            <person name="Mueller R.-W."/>
            <person name="Bruemmer F."/>
            <person name="Labrenz M."/>
            <person name="Spormann A.M."/>
            <person name="Op Den Camp H."/>
            <person name="Overmann J."/>
            <person name="Amann R."/>
            <person name="Jetten M.S.M."/>
            <person name="Mascher T."/>
            <person name="Medema M.H."/>
            <person name="Devos D.P."/>
            <person name="Kaster A.-K."/>
            <person name="Ovreas L."/>
            <person name="Rohde M."/>
            <person name="Galperin M.Y."/>
            <person name="Jogler C."/>
        </authorList>
    </citation>
    <scope>NUCLEOTIDE SEQUENCE [LARGE SCALE GENOMIC DNA]</scope>
    <source>
        <strain evidence="14 15">KOR42</strain>
    </source>
</reference>
<dbReference type="SUPFAM" id="SSF50182">
    <property type="entry name" value="Sm-like ribonucleoproteins"/>
    <property type="match status" value="1"/>
</dbReference>
<organism evidence="14 15">
    <name type="scientific">Thalassoglobus neptunius</name>
    <dbReference type="NCBI Taxonomy" id="1938619"/>
    <lineage>
        <taxon>Bacteria</taxon>
        <taxon>Pseudomonadati</taxon>
        <taxon>Planctomycetota</taxon>
        <taxon>Planctomycetia</taxon>
        <taxon>Planctomycetales</taxon>
        <taxon>Planctomycetaceae</taxon>
        <taxon>Thalassoglobus</taxon>
    </lineage>
</organism>
<evidence type="ECO:0000256" key="1">
    <source>
        <dbReference type="ARBA" id="ARBA00004651"/>
    </source>
</evidence>
<evidence type="ECO:0000259" key="13">
    <source>
        <dbReference type="Pfam" id="PF21082"/>
    </source>
</evidence>
<dbReference type="SUPFAM" id="SSF82861">
    <property type="entry name" value="Mechanosensitive channel protein MscS (YggB), transmembrane region"/>
    <property type="match status" value="1"/>
</dbReference>
<evidence type="ECO:0000256" key="7">
    <source>
        <dbReference type="SAM" id="Coils"/>
    </source>
</evidence>
<dbReference type="Proteomes" id="UP000317243">
    <property type="component" value="Unassembled WGS sequence"/>
</dbReference>
<keyword evidence="15" id="KW-1185">Reference proteome</keyword>
<dbReference type="InterPro" id="IPR010920">
    <property type="entry name" value="LSM_dom_sf"/>
</dbReference>
<evidence type="ECO:0000256" key="3">
    <source>
        <dbReference type="ARBA" id="ARBA00022475"/>
    </source>
</evidence>
<dbReference type="PANTHER" id="PTHR30347:SF1">
    <property type="entry name" value="MECHANOSENSITIVE CHANNEL MSCK"/>
    <property type="match status" value="1"/>
</dbReference>
<keyword evidence="5 9" id="KW-1133">Transmembrane helix</keyword>
<keyword evidence="6 9" id="KW-0472">Membrane</keyword>
<feature type="transmembrane region" description="Helical" evidence="9">
    <location>
        <begin position="585"/>
        <end position="604"/>
    </location>
</feature>
<feature type="transmembrane region" description="Helical" evidence="9">
    <location>
        <begin position="664"/>
        <end position="688"/>
    </location>
</feature>
<dbReference type="AlphaFoldDB" id="A0A5C5VAH8"/>
<evidence type="ECO:0000256" key="6">
    <source>
        <dbReference type="ARBA" id="ARBA00023136"/>
    </source>
</evidence>
<dbReference type="InterPro" id="IPR023408">
    <property type="entry name" value="MscS_beta-dom_sf"/>
</dbReference>
<feature type="transmembrane region" description="Helical" evidence="9">
    <location>
        <begin position="507"/>
        <end position="524"/>
    </location>
</feature>
<comment type="subcellular location">
    <subcellularLocation>
        <location evidence="1">Cell membrane</location>
        <topology evidence="1">Multi-pass membrane protein</topology>
    </subcellularLocation>
</comment>
<evidence type="ECO:0000259" key="11">
    <source>
        <dbReference type="Pfam" id="PF12794"/>
    </source>
</evidence>
<feature type="transmembrane region" description="Helical" evidence="9">
    <location>
        <begin position="729"/>
        <end position="750"/>
    </location>
</feature>
<keyword evidence="3" id="KW-1003">Cell membrane</keyword>
<dbReference type="InterPro" id="IPR025692">
    <property type="entry name" value="MscS_IM_dom1"/>
</dbReference>
<feature type="transmembrane region" description="Helical" evidence="9">
    <location>
        <begin position="700"/>
        <end position="723"/>
    </location>
</feature>
<dbReference type="InterPro" id="IPR024393">
    <property type="entry name" value="MscS_porin"/>
</dbReference>
<dbReference type="InterPro" id="IPR011014">
    <property type="entry name" value="MscS_channel_TM-2"/>
</dbReference>
<evidence type="ECO:0000256" key="4">
    <source>
        <dbReference type="ARBA" id="ARBA00022692"/>
    </source>
</evidence>
<feature type="region of interest" description="Disordered" evidence="8">
    <location>
        <begin position="1"/>
        <end position="60"/>
    </location>
</feature>
<name>A0A5C5VAH8_9PLAN</name>
<evidence type="ECO:0000256" key="5">
    <source>
        <dbReference type="ARBA" id="ARBA00022989"/>
    </source>
</evidence>
<dbReference type="Pfam" id="PF12795">
    <property type="entry name" value="MscS_porin"/>
    <property type="match status" value="1"/>
</dbReference>
<feature type="domain" description="Mechanosensitive ion channel MscS" evidence="10">
    <location>
        <begin position="949"/>
        <end position="1014"/>
    </location>
</feature>
<dbReference type="InterPro" id="IPR011066">
    <property type="entry name" value="MscS_channel_C_sf"/>
</dbReference>
<dbReference type="Pfam" id="PF00924">
    <property type="entry name" value="MS_channel_2nd"/>
    <property type="match status" value="1"/>
</dbReference>
<dbReference type="InterPro" id="IPR049278">
    <property type="entry name" value="MS_channel_C"/>
</dbReference>
<sequence>MESTEVTPDVADAQPEQSCEEPPVQTAHAETGSGAESASELTLEEIGRKRSVAESTEAPEDVKPVVISHYAKATEFLKLAEDAVNKAIAYKAEIDTVAASIEEQKEKLGKELEPLSLTAGEADLATLEQQLIVEQELLNAASKSLEDWESRSKVRSERQPQMPVIINQAQEKIAELKTQIGAAPVSGEHPLVTEARRTEQTAQLKLLEKQLDLYHVEQLRYEALKDLFPLQRDNLVREKKHSTKRLEAWKEQIATARRLESEAQAQEARRKLQNAHPALRTLAERNATLTETRTQLQDELTSIATDLEKVSEQLETVEAEFATAEEKVDRVQNELTTAIGLYLTNQRDHLPNVGRFLEMRKSAAERAAQWQQELMLLEDERARFGDVVEIAKSLAESHQDYGSSSEIEQMALTLAQDRRKYLGDLIGDYNSGLRNLADLDVQAQNLAKLVEEFRSYIDERVLWIKSAPVAEWGTFEHAVEGAIKFGSPSQWVNVVTTIVNALVQRPALSMTIIAACVFLVFLRWQSLGWLRKISSRADKRELSPMIAMPAALGLTALISIAIPVAILLTSWLIQTFAISDDQFSTALATSLLRAAFYAGTIELLRQLTRRGGVGDFFLGWPHEVTARVYRALSTLMILTTPLVLIDGVAIQFNDGQYVQSLGRVMFVSGMIVLTFVMYQVGAAITSLLSTSNYQRSRMIFRLVNVIILCGPTAFSVLSLMGYHYTAKKLLFRLEMTLLLAAGLVAAFSFAKKWVTAANHRFALASRFHRRHNQAGRKSEVENDSPEMHPHHLSEQIGRFASGLAIVVFLVGAWNIWIEVLPAVQSVSNVELWRTTAQVTEVVDIGEGRSETQLVTRAVPITISKLIFAVIFLAMTFVFSRHLRAVLEVLVFRTFTMDDGAKHAVTTIAGYALTLAGVVTACQTIGIGWSSVQWLLAALTVGLGFGLQEIFANLVSGLILLLERPVRVGDVVTIDDVTGTVSKIHIRATTIVDFDQKEYIVPNKEFITGRMLNWTLSNKTNRLLVPVGVAYGTDTDKARELMKEVAIAHPVVLNDPAPTVTFDSFGDSALNLTLRCYLPDLKDRLATLTEINRAIDLAFRAHNIDIPFPQMDLHLNEEQVLKMPLNAEIAGPPEMPPKFEPGL</sequence>
<comment type="caution">
    <text evidence="14">The sequence shown here is derived from an EMBL/GenBank/DDBJ whole genome shotgun (WGS) entry which is preliminary data.</text>
</comment>
<accession>A0A5C5VAH8</accession>